<accession>A0A6A0AQW2</accession>
<dbReference type="GO" id="GO:0016740">
    <property type="term" value="F:transferase activity"/>
    <property type="evidence" value="ECO:0007669"/>
    <property type="project" value="UniProtKB-KW"/>
</dbReference>
<name>A0A6A0AQW2_9ACTN</name>
<reference evidence="2 3" key="1">
    <citation type="submission" date="2020-02" db="EMBL/GenBank/DDBJ databases">
        <title>Whole Genome Shotgun Sequence of Streptomyces sp. strain CWH03.</title>
        <authorList>
            <person name="Dohra H."/>
            <person name="Kodani S."/>
            <person name="Yamamura H."/>
        </authorList>
    </citation>
    <scope>NUCLEOTIDE SEQUENCE [LARGE SCALE GENOMIC DNA]</scope>
    <source>
        <strain evidence="2 3">CWH03</strain>
    </source>
</reference>
<feature type="domain" description="Aminoglycoside phosphotransferase" evidence="1">
    <location>
        <begin position="34"/>
        <end position="211"/>
    </location>
</feature>
<proteinExistence type="predicted"/>
<comment type="caution">
    <text evidence="2">The sequence shown here is derived from an EMBL/GenBank/DDBJ whole genome shotgun (WGS) entry which is preliminary data.</text>
</comment>
<keyword evidence="2" id="KW-0808">Transferase</keyword>
<evidence type="ECO:0000313" key="2">
    <source>
        <dbReference type="EMBL" id="GFH34885.1"/>
    </source>
</evidence>
<dbReference type="SUPFAM" id="SSF56112">
    <property type="entry name" value="Protein kinase-like (PK-like)"/>
    <property type="match status" value="1"/>
</dbReference>
<dbReference type="AlphaFoldDB" id="A0A6A0AQW2"/>
<keyword evidence="3" id="KW-1185">Reference proteome</keyword>
<dbReference type="InterPro" id="IPR011009">
    <property type="entry name" value="Kinase-like_dom_sf"/>
</dbReference>
<evidence type="ECO:0000259" key="1">
    <source>
        <dbReference type="Pfam" id="PF01636"/>
    </source>
</evidence>
<gene>
    <name evidence="2" type="ORF">SCWH03_10990</name>
</gene>
<dbReference type="Gene3D" id="3.90.1200.10">
    <property type="match status" value="1"/>
</dbReference>
<dbReference type="Proteomes" id="UP000484988">
    <property type="component" value="Unassembled WGS sequence"/>
</dbReference>
<protein>
    <submittedName>
        <fullName evidence="2">Aminoglycoside phosphotransferase family protein</fullName>
    </submittedName>
</protein>
<organism evidence="2 3">
    <name type="scientific">Streptomyces pacificus</name>
    <dbReference type="NCBI Taxonomy" id="2705029"/>
    <lineage>
        <taxon>Bacteria</taxon>
        <taxon>Bacillati</taxon>
        <taxon>Actinomycetota</taxon>
        <taxon>Actinomycetes</taxon>
        <taxon>Kitasatosporales</taxon>
        <taxon>Streptomycetaceae</taxon>
        <taxon>Streptomyces</taxon>
    </lineage>
</organism>
<dbReference type="InterPro" id="IPR002575">
    <property type="entry name" value="Aminoglycoside_PTrfase"/>
</dbReference>
<dbReference type="Pfam" id="PF01636">
    <property type="entry name" value="APH"/>
    <property type="match status" value="1"/>
</dbReference>
<evidence type="ECO:0000313" key="3">
    <source>
        <dbReference type="Proteomes" id="UP000484988"/>
    </source>
</evidence>
<dbReference type="EMBL" id="BLLG01000003">
    <property type="protein sequence ID" value="GFH34885.1"/>
    <property type="molecule type" value="Genomic_DNA"/>
</dbReference>
<sequence>MASSALQAGTNDLQLGSYGTAIVRPNAITRWALDGSSILKIYRNIAPHERRRRELVALQIAVEWGLSVPPVMATGEHDDHAWTVFGTVSGRPCSIRTVREVQDFVRHAIAATRQVHREIDGAHTGPGWRWQGEPPGSNRGFLLDQFSSRCRKLPWWHDLEAALEPYDELPTVYLHGDLKPEHLLIDGSRLHIVDWEASGRGPAVSDQADATFHVIRDLIYTSVTPRRVPIGIISQLGATGAALAWRLALWLDRRRSGDIHLVPARDLHQLAAEDDPVAAYEQLARLVTRLRTAGVPR</sequence>
<dbReference type="RefSeq" id="WP_173262615.1">
    <property type="nucleotide sequence ID" value="NZ_BLLG01000003.1"/>
</dbReference>